<organism evidence="3 4">
    <name type="scientific">Corynebacterium pelargi</name>
    <dbReference type="NCBI Taxonomy" id="1471400"/>
    <lineage>
        <taxon>Bacteria</taxon>
        <taxon>Bacillati</taxon>
        <taxon>Actinomycetota</taxon>
        <taxon>Actinomycetes</taxon>
        <taxon>Mycobacteriales</taxon>
        <taxon>Corynebacteriaceae</taxon>
        <taxon>Corynebacterium</taxon>
    </lineage>
</organism>
<dbReference type="Pfam" id="PF13193">
    <property type="entry name" value="AMP-binding_C"/>
    <property type="match status" value="1"/>
</dbReference>
<dbReference type="KEGG" id="cpeg:CPELA_09810"/>
<keyword evidence="3" id="KW-0436">Ligase</keyword>
<dbReference type="EMBL" id="CP035299">
    <property type="protein sequence ID" value="QAU53213.1"/>
    <property type="molecule type" value="Genomic_DNA"/>
</dbReference>
<keyword evidence="4" id="KW-1185">Reference proteome</keyword>
<dbReference type="PANTHER" id="PTHR43767">
    <property type="entry name" value="LONG-CHAIN-FATTY-ACID--COA LIGASE"/>
    <property type="match status" value="1"/>
</dbReference>
<dbReference type="Gene3D" id="3.30.300.30">
    <property type="match status" value="1"/>
</dbReference>
<dbReference type="AlphaFoldDB" id="A0A410WB59"/>
<evidence type="ECO:0000313" key="4">
    <source>
        <dbReference type="Proteomes" id="UP000288929"/>
    </source>
</evidence>
<dbReference type="RefSeq" id="WP_128890539.1">
    <property type="nucleotide sequence ID" value="NZ_BMCX01000002.1"/>
</dbReference>
<dbReference type="OrthoDB" id="9803968at2"/>
<dbReference type="Pfam" id="PF00501">
    <property type="entry name" value="AMP-binding"/>
    <property type="match status" value="1"/>
</dbReference>
<dbReference type="PANTHER" id="PTHR43767:SF1">
    <property type="entry name" value="NONRIBOSOMAL PEPTIDE SYNTHASE PES1 (EUROFUNG)-RELATED"/>
    <property type="match status" value="1"/>
</dbReference>
<gene>
    <name evidence="3" type="primary">menE</name>
    <name evidence="3" type="ORF">CPELA_09810</name>
</gene>
<dbReference type="InterPro" id="IPR045851">
    <property type="entry name" value="AMP-bd_C_sf"/>
</dbReference>
<proteinExistence type="predicted"/>
<evidence type="ECO:0000259" key="1">
    <source>
        <dbReference type="Pfam" id="PF00501"/>
    </source>
</evidence>
<dbReference type="InterPro" id="IPR050237">
    <property type="entry name" value="ATP-dep_AMP-bd_enzyme"/>
</dbReference>
<evidence type="ECO:0000259" key="2">
    <source>
        <dbReference type="Pfam" id="PF13193"/>
    </source>
</evidence>
<protein>
    <submittedName>
        <fullName evidence="3">2-succinylbenzoate--CoA ligase</fullName>
        <ecNumber evidence="3">6.2.1.26</ecNumber>
    </submittedName>
</protein>
<evidence type="ECO:0000313" key="3">
    <source>
        <dbReference type="EMBL" id="QAU53213.1"/>
    </source>
</evidence>
<reference evidence="3 4" key="1">
    <citation type="submission" date="2019-01" db="EMBL/GenBank/DDBJ databases">
        <authorList>
            <person name="Ruckert C."/>
            <person name="Busche T."/>
            <person name="Kalinowski J."/>
        </authorList>
    </citation>
    <scope>NUCLEOTIDE SEQUENCE [LARGE SCALE GENOMIC DNA]</scope>
    <source>
        <strain evidence="3 4">136/3</strain>
    </source>
</reference>
<dbReference type="Proteomes" id="UP000288929">
    <property type="component" value="Chromosome"/>
</dbReference>
<feature type="domain" description="AMP-binding enzyme C-terminal" evidence="2">
    <location>
        <begin position="302"/>
        <end position="371"/>
    </location>
</feature>
<feature type="domain" description="AMP-dependent synthetase/ligase" evidence="1">
    <location>
        <begin position="59"/>
        <end position="228"/>
    </location>
</feature>
<dbReference type="Gene3D" id="3.40.50.12780">
    <property type="entry name" value="N-terminal domain of ligase-like"/>
    <property type="match status" value="1"/>
</dbReference>
<dbReference type="PROSITE" id="PS00455">
    <property type="entry name" value="AMP_BINDING"/>
    <property type="match status" value="1"/>
</dbReference>
<dbReference type="InterPro" id="IPR020845">
    <property type="entry name" value="AMP-binding_CS"/>
</dbReference>
<dbReference type="NCBIfam" id="NF005877">
    <property type="entry name" value="PRK07824.1"/>
    <property type="match status" value="1"/>
</dbReference>
<dbReference type="EC" id="6.2.1.26" evidence="3"/>
<dbReference type="SUPFAM" id="SSF56801">
    <property type="entry name" value="Acetyl-CoA synthetase-like"/>
    <property type="match status" value="1"/>
</dbReference>
<dbReference type="InterPro" id="IPR000873">
    <property type="entry name" value="AMP-dep_synth/lig_dom"/>
</dbReference>
<accession>A0A410WB59</accession>
<dbReference type="InterPro" id="IPR025110">
    <property type="entry name" value="AMP-bd_C"/>
</dbReference>
<dbReference type="GO" id="GO:0008756">
    <property type="term" value="F:o-succinylbenzoate-CoA ligase activity"/>
    <property type="evidence" value="ECO:0007669"/>
    <property type="project" value="UniProtKB-EC"/>
</dbReference>
<dbReference type="InterPro" id="IPR042099">
    <property type="entry name" value="ANL_N_sf"/>
</dbReference>
<sequence length="388" mass="41060">MHTLETFPIHRLLFPESGLGFAQAHATEEVLGALESAIAGQRTLLPVSEENEAVLRASQRAGHDIDPSVAFVVATSGSTGTPKGAMLSPANVISSADATHQYLGGEGQWLLAMPPNHIAGLQVLIRSMVAGFTPAVLNVAHGFQVHAFAEAAGNLEGRRYTSLTPLQLLKAMDSLEGIDALRSFDAILVGGAPLLADDQRAASELGITLISTYGSSETSGGCVYNGKPIPGAKVRLRGERILLGGPMVAAGYRNMPDHEAFAEPGWFASSDTGVVEDGVLRITGRIDTIIDSGGLKIHPEVLEHRLANVPGVRAVCVVGIPDRRLGQAIVCAFEGEASPEDLIEALDDLPRWQLPKRMLKLDALPLIGVGKVDRQAIAALFNTDKTRQ</sequence>
<name>A0A410WB59_9CORY</name>